<dbReference type="EMBL" id="JAPZBQ010000006">
    <property type="protein sequence ID" value="KAJ5322791.1"/>
    <property type="molecule type" value="Genomic_DNA"/>
</dbReference>
<protein>
    <submittedName>
        <fullName evidence="2">Uncharacterized protein</fullName>
    </submittedName>
</protein>
<evidence type="ECO:0000256" key="1">
    <source>
        <dbReference type="SAM" id="MobiDB-lite"/>
    </source>
</evidence>
<comment type="caution">
    <text evidence="2">The sequence shown here is derived from an EMBL/GenBank/DDBJ whole genome shotgun (WGS) entry which is preliminary data.</text>
</comment>
<gene>
    <name evidence="2" type="ORF">N7452_011080</name>
</gene>
<dbReference type="AlphaFoldDB" id="A0A9W9Q5I1"/>
<proteinExistence type="predicted"/>
<organism evidence="2 3">
    <name type="scientific">Penicillium brevicompactum</name>
    <dbReference type="NCBI Taxonomy" id="5074"/>
    <lineage>
        <taxon>Eukaryota</taxon>
        <taxon>Fungi</taxon>
        <taxon>Dikarya</taxon>
        <taxon>Ascomycota</taxon>
        <taxon>Pezizomycotina</taxon>
        <taxon>Eurotiomycetes</taxon>
        <taxon>Eurotiomycetidae</taxon>
        <taxon>Eurotiales</taxon>
        <taxon>Aspergillaceae</taxon>
        <taxon>Penicillium</taxon>
    </lineage>
</organism>
<name>A0A9W9Q5I1_PENBR</name>
<dbReference type="Proteomes" id="UP001147695">
    <property type="component" value="Unassembled WGS sequence"/>
</dbReference>
<feature type="region of interest" description="Disordered" evidence="1">
    <location>
        <begin position="68"/>
        <end position="93"/>
    </location>
</feature>
<reference evidence="2" key="1">
    <citation type="submission" date="2022-12" db="EMBL/GenBank/DDBJ databases">
        <authorList>
            <person name="Petersen C."/>
        </authorList>
    </citation>
    <scope>NUCLEOTIDE SEQUENCE</scope>
    <source>
        <strain evidence="2">IBT 35673</strain>
    </source>
</reference>
<accession>A0A9W9Q5I1</accession>
<evidence type="ECO:0000313" key="3">
    <source>
        <dbReference type="Proteomes" id="UP001147695"/>
    </source>
</evidence>
<reference evidence="2" key="2">
    <citation type="journal article" date="2023" name="IMA Fungus">
        <title>Comparative genomic study of the Penicillium genus elucidates a diverse pangenome and 15 lateral gene transfer events.</title>
        <authorList>
            <person name="Petersen C."/>
            <person name="Sorensen T."/>
            <person name="Nielsen M.R."/>
            <person name="Sondergaard T.E."/>
            <person name="Sorensen J.L."/>
            <person name="Fitzpatrick D.A."/>
            <person name="Frisvad J.C."/>
            <person name="Nielsen K.L."/>
        </authorList>
    </citation>
    <scope>NUCLEOTIDE SEQUENCE</scope>
    <source>
        <strain evidence="2">IBT 35673</strain>
    </source>
</reference>
<sequence length="93" mass="10163">MTPPPSAPNELNQKPKTVIGLAPVESREPFNVDANATCVPWDGAVRVLPLSGSTAYWTSRQKFAFAPRDRRIKRKTSTQRESQAFGAKGHSGP</sequence>
<evidence type="ECO:0000313" key="2">
    <source>
        <dbReference type="EMBL" id="KAJ5322791.1"/>
    </source>
</evidence>